<dbReference type="Proteomes" id="UP001610063">
    <property type="component" value="Unassembled WGS sequence"/>
</dbReference>
<dbReference type="Gene3D" id="1.25.40.390">
    <property type="match status" value="1"/>
</dbReference>
<keyword evidence="2" id="KW-1185">Reference proteome</keyword>
<dbReference type="RefSeq" id="WP_395416714.1">
    <property type="nucleotide sequence ID" value="NZ_JBIPKE010000014.1"/>
</dbReference>
<proteinExistence type="predicted"/>
<dbReference type="InterPro" id="IPR041662">
    <property type="entry name" value="SusD-like_2"/>
</dbReference>
<gene>
    <name evidence="1" type="ORF">ACHKAR_06830</name>
</gene>
<name>A0ABW7N6D6_9BACT</name>
<reference evidence="1 2" key="1">
    <citation type="journal article" date="2013" name="Int. J. Syst. Evol. Microbiol.">
        <title>Marinoscillum luteum sp. nov., isolated from marine sediment.</title>
        <authorList>
            <person name="Cha I.T."/>
            <person name="Park S.J."/>
            <person name="Kim S.J."/>
            <person name="Kim J.G."/>
            <person name="Jung M.Y."/>
            <person name="Shin K.S."/>
            <person name="Kwon K.K."/>
            <person name="Yang S.H."/>
            <person name="Seo Y.S."/>
            <person name="Rhee S.K."/>
        </authorList>
    </citation>
    <scope>NUCLEOTIDE SEQUENCE [LARGE SCALE GENOMIC DNA]</scope>
    <source>
        <strain evidence="1 2">KCTC 23939</strain>
    </source>
</reference>
<dbReference type="SUPFAM" id="SSF48452">
    <property type="entry name" value="TPR-like"/>
    <property type="match status" value="1"/>
</dbReference>
<protein>
    <submittedName>
        <fullName evidence="1">SusD/RagB family nutrient-binding outer membrane lipoprotein</fullName>
    </submittedName>
</protein>
<dbReference type="EMBL" id="JBIPKE010000014">
    <property type="protein sequence ID" value="MFH6983146.1"/>
    <property type="molecule type" value="Genomic_DNA"/>
</dbReference>
<evidence type="ECO:0000313" key="2">
    <source>
        <dbReference type="Proteomes" id="UP001610063"/>
    </source>
</evidence>
<sequence length="476" mass="51719">MKLPSIFILSLLGVGILISCEGLVEGLNDDPNNPTTASYQNILTGAEVGNIILQTGETARRAGIFCGYYTGIQRQHQGFDSYTVTTSDFDNLWDDAFVNTLRNAKEAQEAAAQEGIEGVTAGIAQVIQAMAYGTEASLFGDIPFDEAADISIEHPKFEAQVQVYQKIQLLLNEAILNLSTGTGRPTSGSDIFFDGNPDAWTEVAYTLKARYFLHVKNYEAAYAAAANGIQSMASSLYAPHGSGADESNLTYQFFAVQVRGADLITSDFMTSLVAPDPATNPQIANYRGNTKTNETGRYKFYFQISDVGTQPNTISGLAAQEASAPMVTYQENLLILAEAGLRSQNFGIGLSHLNEFRAFMSTGGYLTSASPADILYDPYVSADFDNGGMENPDGLSSENALLREILQERYVTLFGQIEGFCDTRRTLGEGTVRVPVAPNTGNELPQRFIYPQSEIDRNKNVPNPIPGFFEATMVNQ</sequence>
<organism evidence="1 2">
    <name type="scientific">Marinoscillum luteum</name>
    <dbReference type="NCBI Taxonomy" id="861051"/>
    <lineage>
        <taxon>Bacteria</taxon>
        <taxon>Pseudomonadati</taxon>
        <taxon>Bacteroidota</taxon>
        <taxon>Cytophagia</taxon>
        <taxon>Cytophagales</taxon>
        <taxon>Reichenbachiellaceae</taxon>
        <taxon>Marinoscillum</taxon>
    </lineage>
</organism>
<dbReference type="Pfam" id="PF12771">
    <property type="entry name" value="SusD-like_2"/>
    <property type="match status" value="1"/>
</dbReference>
<accession>A0ABW7N6D6</accession>
<comment type="caution">
    <text evidence="1">The sequence shown here is derived from an EMBL/GenBank/DDBJ whole genome shotgun (WGS) entry which is preliminary data.</text>
</comment>
<evidence type="ECO:0000313" key="1">
    <source>
        <dbReference type="EMBL" id="MFH6983146.1"/>
    </source>
</evidence>
<dbReference type="InterPro" id="IPR011990">
    <property type="entry name" value="TPR-like_helical_dom_sf"/>
</dbReference>
<dbReference type="PROSITE" id="PS51257">
    <property type="entry name" value="PROKAR_LIPOPROTEIN"/>
    <property type="match status" value="1"/>
</dbReference>
<keyword evidence="1" id="KW-0449">Lipoprotein</keyword>